<dbReference type="InterPro" id="IPR037018">
    <property type="entry name" value="GH65_N"/>
</dbReference>
<evidence type="ECO:0000259" key="4">
    <source>
        <dbReference type="Pfam" id="PF17167"/>
    </source>
</evidence>
<evidence type="ECO:0000259" key="3">
    <source>
        <dbReference type="Pfam" id="PF06165"/>
    </source>
</evidence>
<evidence type="ECO:0000256" key="1">
    <source>
        <dbReference type="ARBA" id="ARBA00022676"/>
    </source>
</evidence>
<dbReference type="SUPFAM" id="SSF74650">
    <property type="entry name" value="Galactose mutarotase-like"/>
    <property type="match status" value="2"/>
</dbReference>
<dbReference type="InterPro" id="IPR037824">
    <property type="entry name" value="GH94N_2_NdvB"/>
</dbReference>
<dbReference type="GO" id="GO:0005975">
    <property type="term" value="P:carbohydrate metabolic process"/>
    <property type="evidence" value="ECO:0007669"/>
    <property type="project" value="InterPro"/>
</dbReference>
<dbReference type="InterPro" id="IPR012341">
    <property type="entry name" value="6hp_glycosidase-like_sf"/>
</dbReference>
<dbReference type="InterPro" id="IPR008928">
    <property type="entry name" value="6-hairpin_glycosidase_sf"/>
</dbReference>
<dbReference type="SUPFAM" id="SSF48208">
    <property type="entry name" value="Six-hairpin glycosidases"/>
    <property type="match status" value="1"/>
</dbReference>
<sequence length="893" mass="99340">MSNTVGTVLDPIFSLRRQVRIPAGRSVRVTFWTLVAGSEAELMALIDKHHDRSAYKRAKTLAWTQAQVQLRHLGINAEEAADFQRLAAPLLYADPRFRPPSDIIIQGAGKQSDLWPLSISGDLPIVLLRIDDIQDIAQVKQLLRAQEYWHMKLLSVDVVIINEHASSYLQDLQVAIETAVRSSQARPRYAGESSRGGVYTLRADLLSREARMLLQSVARVTLLARRGKISLQLAEMELPPVTMLPQRRLTLPAAAQIPRPEELAYFNGTGGFARNGQEYVTVMDGDTRPPAPWINVIANPDFGFLASARGSGYTWAQNSRENQLTPWLNDAVADNGGEAIYIRDEASGALWSPTLHPIDDGGRYLAYHGFGYSRFEHHTQQVHTALLQYVPLNDAVKISRLTLRNVSPHPLRLSVSAYAEWVLGTSRGASGPFLITEHDESTGAVLVRNSWSTSFQGRVAFADLAGRQNGFTADRTEFLGRNGSMHAPAALLSGGRLSGAHGAGFDPCTVLQTTIELGANQSREVVWFIGQSDSVEEARRLIATYRAADLDDILNQVAQHWRQRLRAVQVTTPDPAMDIMLNGWLLYQTQACRIQARSGFYQASGAYGFRDQLQDGMALTFAQPQLTRGHLLRAAGRQFIEGDVQHWWLPHSGQGVRTRISDDRVWLSFAVATYIHCSHDEGILDETLSYLEGPRLEPGEHDAFFQPMIAAESDTLYRHCVQGLEQTLTLFGEHGLPLMGTGDWNDGMNRVGEGGKGESVWLGWLLLRTLALFTPWVAGREPGRAARWRAREEALRDAMEREAWDGEWYRRATFDDGTWLGSRQNDECRIDSIAQSWSVLSGAADADRAAQAMASLEKLLIRPEDRLALLFTPPFDKTGHDPGYIKGYPPRPA</sequence>
<dbReference type="Pfam" id="PF17167">
    <property type="entry name" value="Glyco_hydro_94"/>
    <property type="match status" value="1"/>
</dbReference>
<feature type="domain" description="Glycosyl hydrolase 94 supersandwich" evidence="3">
    <location>
        <begin position="1"/>
        <end position="51"/>
    </location>
</feature>
<evidence type="ECO:0000256" key="2">
    <source>
        <dbReference type="ARBA" id="ARBA00022679"/>
    </source>
</evidence>
<protein>
    <recommendedName>
        <fullName evidence="6">Glycosyl transferase family 36</fullName>
    </recommendedName>
</protein>
<accession>A0AAU7Q5M0</accession>
<dbReference type="Gene3D" id="1.50.10.10">
    <property type="match status" value="1"/>
</dbReference>
<dbReference type="PANTHER" id="PTHR37469">
    <property type="entry name" value="CELLOBIONIC ACID PHOSPHORYLASE-RELATED"/>
    <property type="match status" value="1"/>
</dbReference>
<dbReference type="InterPro" id="IPR010383">
    <property type="entry name" value="Glyco_hydrolase_94_b-supersand"/>
</dbReference>
<dbReference type="InterPro" id="IPR052047">
    <property type="entry name" value="GH94_Enzymes"/>
</dbReference>
<proteinExistence type="predicted"/>
<evidence type="ECO:0008006" key="6">
    <source>
        <dbReference type="Google" id="ProtNLM"/>
    </source>
</evidence>
<dbReference type="GO" id="GO:0016757">
    <property type="term" value="F:glycosyltransferase activity"/>
    <property type="evidence" value="ECO:0007669"/>
    <property type="project" value="UniProtKB-KW"/>
</dbReference>
<keyword evidence="1" id="KW-0328">Glycosyltransferase</keyword>
<dbReference type="PANTHER" id="PTHR37469:SF2">
    <property type="entry name" value="CELLOBIONIC ACID PHOSPHORYLASE"/>
    <property type="match status" value="1"/>
</dbReference>
<organism evidence="5">
    <name type="scientific">Acerihabitans sp. KWT182</name>
    <dbReference type="NCBI Taxonomy" id="3157919"/>
    <lineage>
        <taxon>Bacteria</taxon>
        <taxon>Pseudomonadati</taxon>
        <taxon>Pseudomonadota</taxon>
        <taxon>Gammaproteobacteria</taxon>
        <taxon>Enterobacterales</taxon>
        <taxon>Pectobacteriaceae</taxon>
        <taxon>Acerihabitans</taxon>
    </lineage>
</organism>
<reference evidence="5" key="1">
    <citation type="submission" date="2024-06" db="EMBL/GenBank/DDBJ databases">
        <authorList>
            <person name="Coelho C."/>
            <person name="Bento M."/>
            <person name="Garcia E."/>
            <person name="Camelo A."/>
            <person name="Brandao I."/>
            <person name="Espirito Santo C."/>
            <person name="Trovao J."/>
            <person name="Verissimo A."/>
            <person name="Costa J."/>
            <person name="Tiago I."/>
        </authorList>
    </citation>
    <scope>NUCLEOTIDE SEQUENCE</scope>
    <source>
        <strain evidence="5">KWT182</strain>
    </source>
</reference>
<dbReference type="SMART" id="SM01068">
    <property type="entry name" value="CBM_X"/>
    <property type="match status" value="1"/>
</dbReference>
<feature type="domain" description="Glycosyl hydrolase 94 catalytic" evidence="4">
    <location>
        <begin position="560"/>
        <end position="890"/>
    </location>
</feature>
<dbReference type="Gene3D" id="2.70.98.40">
    <property type="entry name" value="Glycoside hydrolase, family 65, N-terminal domain"/>
    <property type="match status" value="2"/>
</dbReference>
<feature type="domain" description="Glycosyl hydrolase 94 supersandwich" evidence="3">
    <location>
        <begin position="277"/>
        <end position="547"/>
    </location>
</feature>
<name>A0AAU7Q5M0_9GAMM</name>
<evidence type="ECO:0000313" key="5">
    <source>
        <dbReference type="EMBL" id="XBS68343.1"/>
    </source>
</evidence>
<dbReference type="EMBL" id="CP157947">
    <property type="protein sequence ID" value="XBS68343.1"/>
    <property type="molecule type" value="Genomic_DNA"/>
</dbReference>
<dbReference type="AlphaFoldDB" id="A0AAU7Q5M0"/>
<dbReference type="Pfam" id="PF06165">
    <property type="entry name" value="GH94_b-supersand"/>
    <property type="match status" value="2"/>
</dbReference>
<dbReference type="InterPro" id="IPR033432">
    <property type="entry name" value="GH94_catalytic"/>
</dbReference>
<dbReference type="GO" id="GO:0030246">
    <property type="term" value="F:carbohydrate binding"/>
    <property type="evidence" value="ECO:0007669"/>
    <property type="project" value="InterPro"/>
</dbReference>
<gene>
    <name evidence="5" type="ORF">ABK905_16525</name>
</gene>
<dbReference type="CDD" id="cd11756">
    <property type="entry name" value="GH94N_ChvB_NdvB_1_like"/>
    <property type="match status" value="1"/>
</dbReference>
<keyword evidence="2" id="KW-0808">Transferase</keyword>
<dbReference type="InterPro" id="IPR011013">
    <property type="entry name" value="Gal_mutarotase_sf_dom"/>
</dbReference>